<dbReference type="WBParaSite" id="ES5_v2.g24230.t1">
    <property type="protein sequence ID" value="ES5_v2.g24230.t1"/>
    <property type="gene ID" value="ES5_v2.g24230"/>
</dbReference>
<evidence type="ECO:0000313" key="2">
    <source>
        <dbReference type="WBParaSite" id="ES5_v2.g24230.t1"/>
    </source>
</evidence>
<name>A0AC34G3I9_9BILA</name>
<sequence>MPPRAASHKSFQRRLRRTMNYGQLRMDNLTMPLSEMVVDYFDRHNPFDYLDIGYASKLARLRRTMNYGQLRMDNLTMPLSEMVVDYFDRHNPFDYLDIGYASKLARDGCVDPTTLIIAMVYVDRLRRANPEYFVSTSPDDIYLSALVIAGKFLQDGGLDEFIWNDEWAQCSSKTVKRVNELELEILLKIDWNLHVPEAEFKDAVESAEQWIALHSLKRHKFLTYNDIAILSKKCDASWKQVKMFFTFTGVISATYLGTFYLALLCASIYQSETISADPSSILPHATSTMNETVPSSLNASFNNFTTNETPSNFAVKNDSCSNDSRIQKPIIPNFQKLLQRRPLVVYNNNFEDENDRWRGIECY</sequence>
<reference evidence="2" key="1">
    <citation type="submission" date="2022-11" db="UniProtKB">
        <authorList>
            <consortium name="WormBaseParasite"/>
        </authorList>
    </citation>
    <scope>IDENTIFICATION</scope>
</reference>
<organism evidence="1 2">
    <name type="scientific">Panagrolaimus sp. ES5</name>
    <dbReference type="NCBI Taxonomy" id="591445"/>
    <lineage>
        <taxon>Eukaryota</taxon>
        <taxon>Metazoa</taxon>
        <taxon>Ecdysozoa</taxon>
        <taxon>Nematoda</taxon>
        <taxon>Chromadorea</taxon>
        <taxon>Rhabditida</taxon>
        <taxon>Tylenchina</taxon>
        <taxon>Panagrolaimomorpha</taxon>
        <taxon>Panagrolaimoidea</taxon>
        <taxon>Panagrolaimidae</taxon>
        <taxon>Panagrolaimus</taxon>
    </lineage>
</organism>
<accession>A0AC34G3I9</accession>
<protein>
    <submittedName>
        <fullName evidence="2">Cyclin N-terminal domain-containing protein</fullName>
    </submittedName>
</protein>
<evidence type="ECO:0000313" key="1">
    <source>
        <dbReference type="Proteomes" id="UP000887579"/>
    </source>
</evidence>
<proteinExistence type="predicted"/>
<dbReference type="Proteomes" id="UP000887579">
    <property type="component" value="Unplaced"/>
</dbReference>